<keyword evidence="2" id="KW-0812">Transmembrane</keyword>
<dbReference type="SUPFAM" id="SSF56954">
    <property type="entry name" value="Outer membrane efflux proteins (OEP)"/>
    <property type="match status" value="1"/>
</dbReference>
<dbReference type="Gene3D" id="1.20.1600.10">
    <property type="entry name" value="Outer membrane efflux proteins (OEP)"/>
    <property type="match status" value="1"/>
</dbReference>
<keyword evidence="5" id="KW-1185">Reference proteome</keyword>
<dbReference type="GO" id="GO:0015562">
    <property type="term" value="F:efflux transmembrane transporter activity"/>
    <property type="evidence" value="ECO:0007669"/>
    <property type="project" value="InterPro"/>
</dbReference>
<dbReference type="OrthoDB" id="9770517at2"/>
<evidence type="ECO:0000256" key="1">
    <source>
        <dbReference type="ARBA" id="ARBA00007613"/>
    </source>
</evidence>
<dbReference type="PANTHER" id="PTHR30203:SF30">
    <property type="entry name" value="OUTER MEMBRANE PROTEIN-RELATED"/>
    <property type="match status" value="1"/>
</dbReference>
<evidence type="ECO:0000313" key="4">
    <source>
        <dbReference type="EMBL" id="TDQ79842.1"/>
    </source>
</evidence>
<gene>
    <name evidence="4" type="ORF">CLV99_1292</name>
</gene>
<name>A0A4R6WM34_9SPHI</name>
<dbReference type="EMBL" id="SNYV01000011">
    <property type="protein sequence ID" value="TDQ79842.1"/>
    <property type="molecule type" value="Genomic_DNA"/>
</dbReference>
<organism evidence="4 5">
    <name type="scientific">Sphingobacterium yanglingense</name>
    <dbReference type="NCBI Taxonomy" id="1437280"/>
    <lineage>
        <taxon>Bacteria</taxon>
        <taxon>Pseudomonadati</taxon>
        <taxon>Bacteroidota</taxon>
        <taxon>Sphingobacteriia</taxon>
        <taxon>Sphingobacteriales</taxon>
        <taxon>Sphingobacteriaceae</taxon>
        <taxon>Sphingobacterium</taxon>
    </lineage>
</organism>
<dbReference type="AlphaFoldDB" id="A0A4R6WM34"/>
<dbReference type="Pfam" id="PF02321">
    <property type="entry name" value="OEP"/>
    <property type="match status" value="2"/>
</dbReference>
<keyword evidence="2 4" id="KW-0449">Lipoprotein</keyword>
<feature type="signal peptide" evidence="2">
    <location>
        <begin position="1"/>
        <end position="20"/>
    </location>
</feature>
<proteinExistence type="inferred from homology"/>
<reference evidence="4 5" key="1">
    <citation type="submission" date="2019-03" db="EMBL/GenBank/DDBJ databases">
        <title>Genomic Encyclopedia of Archaeal and Bacterial Type Strains, Phase II (KMG-II): from individual species to whole genera.</title>
        <authorList>
            <person name="Goeker M."/>
        </authorList>
    </citation>
    <scope>NUCLEOTIDE SEQUENCE [LARGE SCALE GENOMIC DNA]</scope>
    <source>
        <strain evidence="4 5">DSM 28353</strain>
    </source>
</reference>
<dbReference type="GO" id="GO:0005886">
    <property type="term" value="C:plasma membrane"/>
    <property type="evidence" value="ECO:0007669"/>
    <property type="project" value="UniProtKB-SubCell"/>
</dbReference>
<dbReference type="RefSeq" id="WP_133583603.1">
    <property type="nucleotide sequence ID" value="NZ_SNYV01000011.1"/>
</dbReference>
<keyword evidence="2" id="KW-0732">Signal</keyword>
<dbReference type="InterPro" id="IPR003423">
    <property type="entry name" value="OMP_efflux"/>
</dbReference>
<comment type="caution">
    <text evidence="4">The sequence shown here is derived from an EMBL/GenBank/DDBJ whole genome shotgun (WGS) entry which is preliminary data.</text>
</comment>
<dbReference type="InterPro" id="IPR010131">
    <property type="entry name" value="MdtP/NodT-like"/>
</dbReference>
<keyword evidence="2" id="KW-0472">Membrane</keyword>
<dbReference type="PROSITE" id="PS51257">
    <property type="entry name" value="PROKAR_LIPOPROTEIN"/>
    <property type="match status" value="1"/>
</dbReference>
<evidence type="ECO:0000256" key="2">
    <source>
        <dbReference type="RuleBase" id="RU362097"/>
    </source>
</evidence>
<evidence type="ECO:0000256" key="3">
    <source>
        <dbReference type="SAM" id="Coils"/>
    </source>
</evidence>
<dbReference type="Gene3D" id="2.20.200.10">
    <property type="entry name" value="Outer membrane efflux proteins (OEP)"/>
    <property type="match status" value="1"/>
</dbReference>
<dbReference type="Proteomes" id="UP000295292">
    <property type="component" value="Unassembled WGS sequence"/>
</dbReference>
<protein>
    <submittedName>
        <fullName evidence="4">NodT family efflux transporter outer membrane factor (OMF) lipoprotein</fullName>
    </submittedName>
</protein>
<comment type="similarity">
    <text evidence="1 2">Belongs to the outer membrane factor (OMF) (TC 1.B.17) family.</text>
</comment>
<feature type="coiled-coil region" evidence="3">
    <location>
        <begin position="396"/>
        <end position="459"/>
    </location>
</feature>
<dbReference type="PANTHER" id="PTHR30203">
    <property type="entry name" value="OUTER MEMBRANE CATION EFFLUX PROTEIN"/>
    <property type="match status" value="1"/>
</dbReference>
<keyword evidence="3" id="KW-0175">Coiled coil</keyword>
<dbReference type="NCBIfam" id="TIGR01845">
    <property type="entry name" value="outer_NodT"/>
    <property type="match status" value="1"/>
</dbReference>
<accession>A0A4R6WM34</accession>
<feature type="chain" id="PRO_5020939808" evidence="2">
    <location>
        <begin position="21"/>
        <end position="478"/>
    </location>
</feature>
<keyword evidence="2" id="KW-1134">Transmembrane beta strand</keyword>
<keyword evidence="2" id="KW-0564">Palmitate</keyword>
<sequence>MYKKTYFRYLVFSMLGLSIAGCKVPAIKEQKPQLDLPQVYKSAKEDSTSWASIPWKCFFNDKDLQVLIDTALSRNKELNIVLQEIEIAKSDVAMRKSNLYPKGGLKVGTGIEKVGRYTSQGAGDASTEIEPGHHMPDPLGDFGLVASAHWEVDIWGKLHQAQGAAQNRYLATVEGKNFVLSNLIGEIASSYYELISLDNQVELVNSNIALQQQALEVVIAQRAVGRVNELAVQKFKAELLKTQGLAYKLKQRSVETENRINFLLGRYSQPIARNHNALAETLPSELKVGIPSQILHNRPDVKQAELELQAAELDVKVARAEFYPSLDISAAVGLQAFKPSYLIKAPESMLYSLAGDLFAPLINRDAIQAEFKSATARQLQALYNYEQVVLNAYLEVANQMAGVSNLQQEMEKQQQQVDVLSSAIDISKELFAGNRAEYLEVLTTQRDVLDAKLEALELKKSQFLALINIYKAVGGGWR</sequence>
<comment type="subcellular location">
    <subcellularLocation>
        <location evidence="2">Cell membrane</location>
        <topology evidence="2">Lipid-anchor</topology>
    </subcellularLocation>
</comment>
<evidence type="ECO:0000313" key="5">
    <source>
        <dbReference type="Proteomes" id="UP000295292"/>
    </source>
</evidence>